<dbReference type="InterPro" id="IPR009061">
    <property type="entry name" value="DNA-bd_dom_put_sf"/>
</dbReference>
<dbReference type="InterPro" id="IPR010093">
    <property type="entry name" value="SinI_DNA-bd"/>
</dbReference>
<dbReference type="Pfam" id="PF12728">
    <property type="entry name" value="HTH_17"/>
    <property type="match status" value="1"/>
</dbReference>
<evidence type="ECO:0000313" key="2">
    <source>
        <dbReference type="EMBL" id="MFF0498506.1"/>
    </source>
</evidence>
<keyword evidence="3" id="KW-1185">Reference proteome</keyword>
<dbReference type="Proteomes" id="UP001601442">
    <property type="component" value="Unassembled WGS sequence"/>
</dbReference>
<dbReference type="GO" id="GO:0003677">
    <property type="term" value="F:DNA binding"/>
    <property type="evidence" value="ECO:0007669"/>
    <property type="project" value="UniProtKB-KW"/>
</dbReference>
<dbReference type="NCBIfam" id="TIGR01764">
    <property type="entry name" value="excise"/>
    <property type="match status" value="1"/>
</dbReference>
<gene>
    <name evidence="2" type="ORF">ACFYU5_19025</name>
</gene>
<evidence type="ECO:0000313" key="3">
    <source>
        <dbReference type="Proteomes" id="UP001601442"/>
    </source>
</evidence>
<reference evidence="2 3" key="1">
    <citation type="submission" date="2024-10" db="EMBL/GenBank/DDBJ databases">
        <title>The Natural Products Discovery Center: Release of the First 8490 Sequenced Strains for Exploring Actinobacteria Biosynthetic Diversity.</title>
        <authorList>
            <person name="Kalkreuter E."/>
            <person name="Kautsar S.A."/>
            <person name="Yang D."/>
            <person name="Bader C.D."/>
            <person name="Teijaro C.N."/>
            <person name="Fluegel L."/>
            <person name="Davis C.M."/>
            <person name="Simpson J.R."/>
            <person name="Lauterbach L."/>
            <person name="Steele A.D."/>
            <person name="Gui C."/>
            <person name="Meng S."/>
            <person name="Li G."/>
            <person name="Viehrig K."/>
            <person name="Ye F."/>
            <person name="Su P."/>
            <person name="Kiefer A.F."/>
            <person name="Nichols A."/>
            <person name="Cepeda A.J."/>
            <person name="Yan W."/>
            <person name="Fan B."/>
            <person name="Jiang Y."/>
            <person name="Adhikari A."/>
            <person name="Zheng C.-J."/>
            <person name="Schuster L."/>
            <person name="Cowan T.M."/>
            <person name="Smanski M.J."/>
            <person name="Chevrette M.G."/>
            <person name="De Carvalho L.P.S."/>
            <person name="Shen B."/>
        </authorList>
    </citation>
    <scope>NUCLEOTIDE SEQUENCE [LARGE SCALE GENOMIC DNA]</scope>
    <source>
        <strain evidence="2 3">NPDC004119</strain>
    </source>
</reference>
<evidence type="ECO:0000259" key="1">
    <source>
        <dbReference type="Pfam" id="PF12728"/>
    </source>
</evidence>
<dbReference type="RefSeq" id="WP_387396007.1">
    <property type="nucleotide sequence ID" value="NZ_JBIAMT010000003.1"/>
</dbReference>
<dbReference type="EMBL" id="JBIAMT010000003">
    <property type="protein sequence ID" value="MFF0498506.1"/>
    <property type="molecule type" value="Genomic_DNA"/>
</dbReference>
<keyword evidence="2" id="KW-0238">DNA-binding</keyword>
<dbReference type="SUPFAM" id="SSF46955">
    <property type="entry name" value="Putative DNA-binding domain"/>
    <property type="match status" value="1"/>
</dbReference>
<feature type="domain" description="Helix-turn-helix" evidence="1">
    <location>
        <begin position="11"/>
        <end position="58"/>
    </location>
</feature>
<organism evidence="2 3">
    <name type="scientific">Nocardia aobensis</name>
    <dbReference type="NCBI Taxonomy" id="257277"/>
    <lineage>
        <taxon>Bacteria</taxon>
        <taxon>Bacillati</taxon>
        <taxon>Actinomycetota</taxon>
        <taxon>Actinomycetes</taxon>
        <taxon>Mycobacteriales</taxon>
        <taxon>Nocardiaceae</taxon>
        <taxon>Nocardia</taxon>
    </lineage>
</organism>
<name>A0ABW6P5T9_9NOCA</name>
<sequence>MNEIRVKPNYIKVSEAAEIAGVSIYTIRRRIKEGWITGYQFGSRQWHIDRAELIAALKGE</sequence>
<accession>A0ABW6P5T9</accession>
<comment type="caution">
    <text evidence="2">The sequence shown here is derived from an EMBL/GenBank/DDBJ whole genome shotgun (WGS) entry which is preliminary data.</text>
</comment>
<dbReference type="InterPro" id="IPR041657">
    <property type="entry name" value="HTH_17"/>
</dbReference>
<proteinExistence type="predicted"/>
<protein>
    <submittedName>
        <fullName evidence="2">Excisionase family DNA-binding protein</fullName>
    </submittedName>
</protein>